<gene>
    <name evidence="1" type="ORF">CLOSTMETH_03256</name>
</gene>
<evidence type="ECO:0000313" key="1">
    <source>
        <dbReference type="EMBL" id="EEG29143.1"/>
    </source>
</evidence>
<dbReference type="Proteomes" id="UP000003340">
    <property type="component" value="Unassembled WGS sequence"/>
</dbReference>
<reference evidence="1 2" key="1">
    <citation type="submission" date="2009-01" db="EMBL/GenBank/DDBJ databases">
        <authorList>
            <person name="Fulton L."/>
            <person name="Clifton S."/>
            <person name="Fulton B."/>
            <person name="Xu J."/>
            <person name="Minx P."/>
            <person name="Pepin K.H."/>
            <person name="Johnson M."/>
            <person name="Bhonagiri V."/>
            <person name="Nash W.E."/>
            <person name="Mardis E.R."/>
            <person name="Wilson R.K."/>
        </authorList>
    </citation>
    <scope>NUCLEOTIDE SEQUENCE [LARGE SCALE GENOMIC DNA]</scope>
    <source>
        <strain evidence="1 2">DSM 5476</strain>
    </source>
</reference>
<proteinExistence type="predicted"/>
<sequence length="39" mass="4473">MFSGFYPMKVGSQQVSQHKPGTKTFLLSYKNEKNLPKII</sequence>
<organism evidence="1 2">
    <name type="scientific">[Clostridium] methylpentosum DSM 5476</name>
    <dbReference type="NCBI Taxonomy" id="537013"/>
    <lineage>
        <taxon>Bacteria</taxon>
        <taxon>Bacillati</taxon>
        <taxon>Bacillota</taxon>
        <taxon>Clostridia</taxon>
        <taxon>Eubacteriales</taxon>
        <taxon>Oscillospiraceae</taxon>
        <taxon>Oscillospiraceae incertae sedis</taxon>
    </lineage>
</organism>
<accession>C0EH56</accession>
<reference evidence="1 2" key="2">
    <citation type="submission" date="2009-02" db="EMBL/GenBank/DDBJ databases">
        <title>Draft genome sequence of Clostridium methylpentosum (DSM 5476).</title>
        <authorList>
            <person name="Sudarsanam P."/>
            <person name="Ley R."/>
            <person name="Guruge J."/>
            <person name="Turnbaugh P.J."/>
            <person name="Mahowald M."/>
            <person name="Liep D."/>
            <person name="Gordon J."/>
        </authorList>
    </citation>
    <scope>NUCLEOTIDE SEQUENCE [LARGE SCALE GENOMIC DNA]</scope>
    <source>
        <strain evidence="1 2">DSM 5476</strain>
    </source>
</reference>
<name>C0EH56_9FIRM</name>
<dbReference type="HOGENOM" id="CLU_3307463_0_0_9"/>
<keyword evidence="2" id="KW-1185">Reference proteome</keyword>
<evidence type="ECO:0000313" key="2">
    <source>
        <dbReference type="Proteomes" id="UP000003340"/>
    </source>
</evidence>
<protein>
    <submittedName>
        <fullName evidence="1">Uncharacterized protein</fullName>
    </submittedName>
</protein>
<dbReference type="EMBL" id="ACEC01000115">
    <property type="protein sequence ID" value="EEG29143.1"/>
    <property type="molecule type" value="Genomic_DNA"/>
</dbReference>
<comment type="caution">
    <text evidence="1">The sequence shown here is derived from an EMBL/GenBank/DDBJ whole genome shotgun (WGS) entry which is preliminary data.</text>
</comment>
<dbReference type="AlphaFoldDB" id="C0EH56"/>